<dbReference type="Proteomes" id="UP001596472">
    <property type="component" value="Unassembled WGS sequence"/>
</dbReference>
<comment type="catalytic activity">
    <reaction evidence="10">
        <text>D-glyceraldehyde 3-phosphate + pyruvate + H(+) = 1-deoxy-D-xylulose 5-phosphate + CO2</text>
        <dbReference type="Rhea" id="RHEA:12605"/>
        <dbReference type="ChEBI" id="CHEBI:15361"/>
        <dbReference type="ChEBI" id="CHEBI:15378"/>
        <dbReference type="ChEBI" id="CHEBI:16526"/>
        <dbReference type="ChEBI" id="CHEBI:57792"/>
        <dbReference type="ChEBI" id="CHEBI:59776"/>
        <dbReference type="EC" id="2.2.1.7"/>
    </reaction>
</comment>
<feature type="binding site" evidence="10">
    <location>
        <position position="186"/>
    </location>
    <ligand>
        <name>Mg(2+)</name>
        <dbReference type="ChEBI" id="CHEBI:18420"/>
    </ligand>
</feature>
<evidence type="ECO:0000256" key="2">
    <source>
        <dbReference type="ARBA" id="ARBA00011081"/>
    </source>
</evidence>
<comment type="cofactor">
    <cofactor evidence="10">
        <name>thiamine diphosphate</name>
        <dbReference type="ChEBI" id="CHEBI:58937"/>
    </cofactor>
    <text evidence="10">Binds 1 thiamine pyrophosphate per subunit.</text>
</comment>
<keyword evidence="9 10" id="KW-0414">Isoprene biosynthesis</keyword>
<feature type="binding site" evidence="10">
    <location>
        <begin position="158"/>
        <end position="159"/>
    </location>
    <ligand>
        <name>thiamine diphosphate</name>
        <dbReference type="ChEBI" id="CHEBI:58937"/>
    </ligand>
</feature>
<sequence length="630" mass="68690">MTTSASSDLPALGPILAGIRSPDDVKSLSEFDLLKLAEEIREALITNLSRTGGHLGPNLGVVELTIALHKIFSTPKDHFVMDVAHQGYVHKMLTGRADRIDTIRTFKGLNGFLLRSESEHDCYGAGHAGTALSAALGMAAARDLLKDDSHVVAVAGDAAFTCGPTLEALNNIAETTKKFIVVLNDNEWSIDKNVGAIARYFNALQTHSTYASVRNTAAEFVEKIAGKAARNLAHKVEEGAKNLLFPNVLFEKFGIRYFGPIDGHDLPLLIKTFEYLKTLNEPVVLHIITEKGRGYQPALDNPGKFHGLGTYKIEDGSTDTSDTPTASEIFGRTVTDLAKEDEKIVAITPAMPGGSKLDIFKKEIPERYFDVGIAEEHAALFACGLATKGIRPFLSIYSTFMQRAYDMIVHDMALQNLPVRLCMDRGGLSGDDGPTHHGLFDIGYLRPVPGIIHMAPKNEAEFVAMLKWMAKYDDGPTAIRYPRGPIDGSPVDGPCAPIVLGKGELISEGTDVALIGLGTMFEMAVETKKRLEEKGLSVSLVNPRFIKPLDNELLEKVARNAKVVCTFEDHVLMNGFGCGVIEHLNDVSIDVPVERIGWPDEFIEHGKIDGLRELHGLTAENAVEKISKHF</sequence>
<feature type="binding site" evidence="10">
    <location>
        <position position="186"/>
    </location>
    <ligand>
        <name>thiamine diphosphate</name>
        <dbReference type="ChEBI" id="CHEBI:58937"/>
    </ligand>
</feature>
<organism evidence="12 13">
    <name type="scientific">Haloferula chungangensis</name>
    <dbReference type="NCBI Taxonomy" id="1048331"/>
    <lineage>
        <taxon>Bacteria</taxon>
        <taxon>Pseudomonadati</taxon>
        <taxon>Verrucomicrobiota</taxon>
        <taxon>Verrucomicrobiia</taxon>
        <taxon>Verrucomicrobiales</taxon>
        <taxon>Verrucomicrobiaceae</taxon>
        <taxon>Haloferula</taxon>
    </lineage>
</organism>
<dbReference type="GO" id="GO:0008661">
    <property type="term" value="F:1-deoxy-D-xylulose-5-phosphate synthase activity"/>
    <property type="evidence" value="ECO:0007669"/>
    <property type="project" value="UniProtKB-EC"/>
</dbReference>
<comment type="subunit">
    <text evidence="3 10">Homodimer.</text>
</comment>
<dbReference type="InterPro" id="IPR033248">
    <property type="entry name" value="Transketolase_C"/>
</dbReference>
<comment type="cofactor">
    <cofactor evidence="10">
        <name>Mg(2+)</name>
        <dbReference type="ChEBI" id="CHEBI:18420"/>
    </cofactor>
    <text evidence="10">Binds 1 Mg(2+) ion per subunit.</text>
</comment>
<feature type="binding site" evidence="10">
    <location>
        <position position="157"/>
    </location>
    <ligand>
        <name>Mg(2+)</name>
        <dbReference type="ChEBI" id="CHEBI:18420"/>
    </ligand>
</feature>
<dbReference type="PANTHER" id="PTHR43322:SF5">
    <property type="entry name" value="1-DEOXY-D-XYLULOSE-5-PHOSPHATE SYNTHASE, CHLOROPLASTIC"/>
    <property type="match status" value="1"/>
</dbReference>
<dbReference type="CDD" id="cd07033">
    <property type="entry name" value="TPP_PYR_DXS_TK_like"/>
    <property type="match status" value="1"/>
</dbReference>
<evidence type="ECO:0000259" key="11">
    <source>
        <dbReference type="SMART" id="SM00861"/>
    </source>
</evidence>
<dbReference type="HAMAP" id="MF_00315">
    <property type="entry name" value="DXP_synth"/>
    <property type="match status" value="1"/>
</dbReference>
<keyword evidence="4 10" id="KW-0808">Transferase</keyword>
<evidence type="ECO:0000256" key="9">
    <source>
        <dbReference type="ARBA" id="ARBA00023229"/>
    </source>
</evidence>
<dbReference type="NCBIfam" id="NF003933">
    <property type="entry name" value="PRK05444.2-2"/>
    <property type="match status" value="1"/>
</dbReference>
<keyword evidence="5 10" id="KW-0479">Metal-binding</keyword>
<dbReference type="InterPro" id="IPR049557">
    <property type="entry name" value="Transketolase_CS"/>
</dbReference>
<dbReference type="Gene3D" id="3.40.50.970">
    <property type="match status" value="2"/>
</dbReference>
<protein>
    <recommendedName>
        <fullName evidence="10">1-deoxy-D-xylulose-5-phosphate synthase</fullName>
        <ecNumber evidence="10">2.2.1.7</ecNumber>
    </recommendedName>
    <alternativeName>
        <fullName evidence="10">1-deoxyxylulose-5-phosphate synthase</fullName>
        <shortName evidence="10">DXP synthase</shortName>
        <shortName evidence="10">DXPS</shortName>
    </alternativeName>
</protein>
<evidence type="ECO:0000256" key="7">
    <source>
        <dbReference type="ARBA" id="ARBA00022977"/>
    </source>
</evidence>
<dbReference type="NCBIfam" id="TIGR00204">
    <property type="entry name" value="dxs"/>
    <property type="match status" value="1"/>
</dbReference>
<dbReference type="InterPro" id="IPR005477">
    <property type="entry name" value="Dxylulose-5-P_synthase"/>
</dbReference>
<evidence type="ECO:0000256" key="8">
    <source>
        <dbReference type="ARBA" id="ARBA00023052"/>
    </source>
</evidence>
<evidence type="ECO:0000256" key="1">
    <source>
        <dbReference type="ARBA" id="ARBA00004980"/>
    </source>
</evidence>
<dbReference type="SUPFAM" id="SSF52518">
    <property type="entry name" value="Thiamin diphosphate-binding fold (THDP-binding)"/>
    <property type="match status" value="2"/>
</dbReference>
<dbReference type="PANTHER" id="PTHR43322">
    <property type="entry name" value="1-D-DEOXYXYLULOSE 5-PHOSPHATE SYNTHASE-RELATED"/>
    <property type="match status" value="1"/>
</dbReference>
<dbReference type="Pfam" id="PF02779">
    <property type="entry name" value="Transket_pyr"/>
    <property type="match status" value="1"/>
</dbReference>
<gene>
    <name evidence="10 12" type="primary">dxs</name>
    <name evidence="12" type="ORF">ACFQY0_13740</name>
</gene>
<dbReference type="Gene3D" id="3.40.50.920">
    <property type="match status" value="1"/>
</dbReference>
<dbReference type="EMBL" id="JBHTBS010000007">
    <property type="protein sequence ID" value="MFC7338251.1"/>
    <property type="molecule type" value="Genomic_DNA"/>
</dbReference>
<evidence type="ECO:0000313" key="12">
    <source>
        <dbReference type="EMBL" id="MFC7338251.1"/>
    </source>
</evidence>
<dbReference type="RefSeq" id="WP_379713349.1">
    <property type="nucleotide sequence ID" value="NZ_JBHTBS010000007.1"/>
</dbReference>
<evidence type="ECO:0000313" key="13">
    <source>
        <dbReference type="Proteomes" id="UP001596472"/>
    </source>
</evidence>
<dbReference type="PROSITE" id="PS00801">
    <property type="entry name" value="TRANSKETOLASE_1"/>
    <property type="match status" value="1"/>
</dbReference>
<dbReference type="InterPro" id="IPR029061">
    <property type="entry name" value="THDP-binding"/>
</dbReference>
<feature type="binding site" evidence="10">
    <location>
        <begin position="126"/>
        <end position="128"/>
    </location>
    <ligand>
        <name>thiamine diphosphate</name>
        <dbReference type="ChEBI" id="CHEBI:58937"/>
    </ligand>
</feature>
<dbReference type="SUPFAM" id="SSF52922">
    <property type="entry name" value="TK C-terminal domain-like"/>
    <property type="match status" value="1"/>
</dbReference>
<evidence type="ECO:0000256" key="3">
    <source>
        <dbReference type="ARBA" id="ARBA00011738"/>
    </source>
</evidence>
<keyword evidence="13" id="KW-1185">Reference proteome</keyword>
<evidence type="ECO:0000256" key="6">
    <source>
        <dbReference type="ARBA" id="ARBA00022842"/>
    </source>
</evidence>
<proteinExistence type="inferred from homology"/>
<evidence type="ECO:0000256" key="4">
    <source>
        <dbReference type="ARBA" id="ARBA00022679"/>
    </source>
</evidence>
<dbReference type="PROSITE" id="PS00802">
    <property type="entry name" value="TRANSKETOLASE_2"/>
    <property type="match status" value="1"/>
</dbReference>
<dbReference type="InterPro" id="IPR005475">
    <property type="entry name" value="Transketolase-like_Pyr-bd"/>
</dbReference>
<feature type="domain" description="Transketolase-like pyrimidine-binding" evidence="11">
    <location>
        <begin position="324"/>
        <end position="489"/>
    </location>
</feature>
<dbReference type="Pfam" id="PF02780">
    <property type="entry name" value="Transketolase_C"/>
    <property type="match status" value="1"/>
</dbReference>
<evidence type="ECO:0000256" key="10">
    <source>
        <dbReference type="HAMAP-Rule" id="MF_00315"/>
    </source>
</evidence>
<dbReference type="SMART" id="SM00861">
    <property type="entry name" value="Transket_pyr"/>
    <property type="match status" value="1"/>
</dbReference>
<accession>A0ABW2L764</accession>
<comment type="pathway">
    <text evidence="1 10">Metabolic intermediate biosynthesis; 1-deoxy-D-xylulose 5-phosphate biosynthesis; 1-deoxy-D-xylulose 5-phosphate from D-glyceraldehyde 3-phosphate and pyruvate: step 1/1.</text>
</comment>
<keyword evidence="7 10" id="KW-0784">Thiamine biosynthesis</keyword>
<comment type="function">
    <text evidence="10">Catalyzes the acyloin condensation reaction between C atoms 2 and 3 of pyruvate and glyceraldehyde 3-phosphate to yield 1-deoxy-D-xylulose-5-phosphate (DXP).</text>
</comment>
<keyword evidence="8 10" id="KW-0786">Thiamine pyrophosphate</keyword>
<feature type="binding site" evidence="10">
    <location>
        <position position="85"/>
    </location>
    <ligand>
        <name>thiamine diphosphate</name>
        <dbReference type="ChEBI" id="CHEBI:58937"/>
    </ligand>
</feature>
<evidence type="ECO:0000256" key="5">
    <source>
        <dbReference type="ARBA" id="ARBA00022723"/>
    </source>
</evidence>
<dbReference type="Pfam" id="PF13292">
    <property type="entry name" value="DXP_synthase_N"/>
    <property type="match status" value="1"/>
</dbReference>
<comment type="caution">
    <text evidence="12">The sequence shown here is derived from an EMBL/GenBank/DDBJ whole genome shotgun (WGS) entry which is preliminary data.</text>
</comment>
<keyword evidence="6 10" id="KW-0460">Magnesium</keyword>
<dbReference type="InterPro" id="IPR020826">
    <property type="entry name" value="Transketolase_BS"/>
</dbReference>
<feature type="binding site" evidence="10">
    <location>
        <position position="295"/>
    </location>
    <ligand>
        <name>thiamine diphosphate</name>
        <dbReference type="ChEBI" id="CHEBI:58937"/>
    </ligand>
</feature>
<feature type="binding site" evidence="10">
    <location>
        <position position="375"/>
    </location>
    <ligand>
        <name>thiamine diphosphate</name>
        <dbReference type="ChEBI" id="CHEBI:58937"/>
    </ligand>
</feature>
<dbReference type="EC" id="2.2.1.7" evidence="10"/>
<reference evidence="13" key="1">
    <citation type="journal article" date="2019" name="Int. J. Syst. Evol. Microbiol.">
        <title>The Global Catalogue of Microorganisms (GCM) 10K type strain sequencing project: providing services to taxonomists for standard genome sequencing and annotation.</title>
        <authorList>
            <consortium name="The Broad Institute Genomics Platform"/>
            <consortium name="The Broad Institute Genome Sequencing Center for Infectious Disease"/>
            <person name="Wu L."/>
            <person name="Ma J."/>
        </authorList>
    </citation>
    <scope>NUCLEOTIDE SEQUENCE [LARGE SCALE GENOMIC DNA]</scope>
    <source>
        <strain evidence="13">CGMCC 4.1467</strain>
    </source>
</reference>
<dbReference type="InterPro" id="IPR009014">
    <property type="entry name" value="Transketo_C/PFOR_II"/>
</dbReference>
<name>A0ABW2L764_9BACT</name>
<dbReference type="CDD" id="cd02007">
    <property type="entry name" value="TPP_DXS"/>
    <property type="match status" value="1"/>
</dbReference>
<comment type="similarity">
    <text evidence="2 10">Belongs to the transketolase family. DXPS subfamily.</text>
</comment>